<dbReference type="Gramene" id="SIN_1025831.t">
    <property type="protein sequence ID" value="SIN_1025831.t.cds1"/>
    <property type="gene ID" value="SIN_1025831"/>
</dbReference>
<dbReference type="InterPro" id="IPR008991">
    <property type="entry name" value="Translation_prot_SH3-like_sf"/>
</dbReference>
<dbReference type="InterPro" id="IPR005824">
    <property type="entry name" value="KOW"/>
</dbReference>
<evidence type="ECO:0000313" key="5">
    <source>
        <dbReference type="Proteomes" id="UP000504604"/>
    </source>
</evidence>
<reference evidence="6" key="1">
    <citation type="submission" date="2025-08" db="UniProtKB">
        <authorList>
            <consortium name="RefSeq"/>
        </authorList>
    </citation>
    <scope>IDENTIFICATION</scope>
</reference>
<dbReference type="GO" id="GO:0006412">
    <property type="term" value="P:translation"/>
    <property type="evidence" value="ECO:0007669"/>
    <property type="project" value="InterPro"/>
</dbReference>
<dbReference type="PANTHER" id="PTHR11143">
    <property type="entry name" value="60S RIBOSOMAL PROTEIN L26 FAMILY MEMBER"/>
    <property type="match status" value="1"/>
</dbReference>
<keyword evidence="2" id="KW-0689">Ribosomal protein</keyword>
<evidence type="ECO:0000256" key="3">
    <source>
        <dbReference type="ARBA" id="ARBA00023274"/>
    </source>
</evidence>
<dbReference type="AlphaFoldDB" id="A0A6I9UD38"/>
<dbReference type="CDD" id="cd06089">
    <property type="entry name" value="KOW_RPL26"/>
    <property type="match status" value="1"/>
</dbReference>
<dbReference type="SUPFAM" id="SSF50104">
    <property type="entry name" value="Translation proteins SH3-like domain"/>
    <property type="match status" value="1"/>
</dbReference>
<sequence length="146" mass="16580">MKYNPRVSSSRCKSRKAHFTVPSSVHRVLISAPLSSDLRSKYNVRSMPVHKDEEVQVVRGTYKGREGKVVQVYHKKWVIHIERITHEKVNGSTVNVSIHPSKVVITKLRLGKDHKSLLDHKAKGRATADKDKGTKFTAKDIMQTID</sequence>
<gene>
    <name evidence="6" type="primary">LOC105172377</name>
</gene>
<dbReference type="InterPro" id="IPR005756">
    <property type="entry name" value="Ribosomal_uL24_euk/arc"/>
</dbReference>
<evidence type="ECO:0000256" key="2">
    <source>
        <dbReference type="ARBA" id="ARBA00022980"/>
    </source>
</evidence>
<dbReference type="Pfam" id="PF00467">
    <property type="entry name" value="KOW"/>
    <property type="match status" value="1"/>
</dbReference>
<dbReference type="Proteomes" id="UP000504604">
    <property type="component" value="Linkage group LG10"/>
</dbReference>
<dbReference type="GeneID" id="105172377"/>
<dbReference type="NCBIfam" id="TIGR01080">
    <property type="entry name" value="rplX_A_E"/>
    <property type="match status" value="1"/>
</dbReference>
<dbReference type="GO" id="GO:0015934">
    <property type="term" value="C:large ribosomal subunit"/>
    <property type="evidence" value="ECO:0007669"/>
    <property type="project" value="InterPro"/>
</dbReference>
<protein>
    <submittedName>
        <fullName evidence="6">60S ribosomal protein L26-1-like</fullName>
    </submittedName>
</protein>
<dbReference type="FunFam" id="2.30.30.30:FF:000009">
    <property type="entry name" value="60S ribosomal protein L26"/>
    <property type="match status" value="1"/>
</dbReference>
<accession>A0A6I9UD38</accession>
<comment type="similarity">
    <text evidence="1">Belongs to the universal ribosomal protein uL24 family.</text>
</comment>
<evidence type="ECO:0000259" key="4">
    <source>
        <dbReference type="SMART" id="SM00739"/>
    </source>
</evidence>
<evidence type="ECO:0000313" key="6">
    <source>
        <dbReference type="RefSeq" id="XP_011092072.1"/>
    </source>
</evidence>
<dbReference type="InterPro" id="IPR014722">
    <property type="entry name" value="Rib_uL2_dom2"/>
</dbReference>
<dbReference type="Gene3D" id="2.30.30.30">
    <property type="match status" value="1"/>
</dbReference>
<name>A0A6I9UD38_SESIN</name>
<dbReference type="OrthoDB" id="1688503at2759"/>
<dbReference type="SMART" id="SM00739">
    <property type="entry name" value="KOW"/>
    <property type="match status" value="1"/>
</dbReference>
<dbReference type="Pfam" id="PF16906">
    <property type="entry name" value="Ribosomal_L26"/>
    <property type="match status" value="1"/>
</dbReference>
<feature type="domain" description="KOW" evidence="4">
    <location>
        <begin position="48"/>
        <end position="75"/>
    </location>
</feature>
<proteinExistence type="inferred from homology"/>
<evidence type="ECO:0000256" key="1">
    <source>
        <dbReference type="ARBA" id="ARBA00010618"/>
    </source>
</evidence>
<dbReference type="GO" id="GO:0003735">
    <property type="term" value="F:structural constituent of ribosome"/>
    <property type="evidence" value="ECO:0007669"/>
    <property type="project" value="InterPro"/>
</dbReference>
<dbReference type="RefSeq" id="XP_011092072.1">
    <property type="nucleotide sequence ID" value="XM_011093770.2"/>
</dbReference>
<dbReference type="KEGG" id="sind:105172377"/>
<dbReference type="GO" id="GO:0003723">
    <property type="term" value="F:RNA binding"/>
    <property type="evidence" value="ECO:0007669"/>
    <property type="project" value="InterPro"/>
</dbReference>
<organism evidence="5 6">
    <name type="scientific">Sesamum indicum</name>
    <name type="common">Oriental sesame</name>
    <name type="synonym">Sesamum orientale</name>
    <dbReference type="NCBI Taxonomy" id="4182"/>
    <lineage>
        <taxon>Eukaryota</taxon>
        <taxon>Viridiplantae</taxon>
        <taxon>Streptophyta</taxon>
        <taxon>Embryophyta</taxon>
        <taxon>Tracheophyta</taxon>
        <taxon>Spermatophyta</taxon>
        <taxon>Magnoliopsida</taxon>
        <taxon>eudicotyledons</taxon>
        <taxon>Gunneridae</taxon>
        <taxon>Pentapetalae</taxon>
        <taxon>asterids</taxon>
        <taxon>lamiids</taxon>
        <taxon>Lamiales</taxon>
        <taxon>Pedaliaceae</taxon>
        <taxon>Sesamum</taxon>
    </lineage>
</organism>
<keyword evidence="5" id="KW-1185">Reference proteome</keyword>
<dbReference type="InterPro" id="IPR041988">
    <property type="entry name" value="Ribosomal_uL24_KOW"/>
</dbReference>
<keyword evidence="3" id="KW-0687">Ribonucleoprotein</keyword>
<dbReference type="InParanoid" id="A0A6I9UD38"/>